<keyword evidence="4" id="KW-1185">Reference proteome</keyword>
<keyword evidence="2" id="KW-0413">Isomerase</keyword>
<evidence type="ECO:0000256" key="2">
    <source>
        <dbReference type="ARBA" id="ARBA00023235"/>
    </source>
</evidence>
<dbReference type="PANTHER" id="PTHR48100">
    <property type="entry name" value="BROAD-SPECIFICITY PHOSPHATASE YOR283W-RELATED"/>
    <property type="match status" value="1"/>
</dbReference>
<dbReference type="Pfam" id="PF00300">
    <property type="entry name" value="His_Phos_1"/>
    <property type="match status" value="1"/>
</dbReference>
<dbReference type="Proteomes" id="UP000294662">
    <property type="component" value="Unassembled WGS sequence"/>
</dbReference>
<sequence length="190" mass="20381">MCLVILAKTAFVLVRHGQTDANRDGRIAGRIEAQLTPAGRSAACALSDWIWPRNLVLFASPQHRAQDTARLGFPGRTPVVLEGLRERDWGAFEGRPVSELPPREQTPPAGEAWLDMLQRVAAAITAAQAQGAGGLPVLVAHSGVIRAARHLTGGTAHGPSPANSTPYLFTPSTDGWREIMPAKKDKTWIA</sequence>
<dbReference type="InterPro" id="IPR001345">
    <property type="entry name" value="PG/BPGM_mutase_AS"/>
</dbReference>
<dbReference type="PROSITE" id="PS00175">
    <property type="entry name" value="PG_MUTASE"/>
    <property type="match status" value="1"/>
</dbReference>
<organism evidence="3 4">
    <name type="scientific">Antarcticimicrobium sediminis</name>
    <dbReference type="NCBI Taxonomy" id="2546227"/>
    <lineage>
        <taxon>Bacteria</taxon>
        <taxon>Pseudomonadati</taxon>
        <taxon>Pseudomonadota</taxon>
        <taxon>Alphaproteobacteria</taxon>
        <taxon>Rhodobacterales</taxon>
        <taxon>Paracoccaceae</taxon>
        <taxon>Antarcticimicrobium</taxon>
    </lineage>
</organism>
<gene>
    <name evidence="3" type="ORF">E1B25_12610</name>
</gene>
<comment type="caution">
    <text evidence="3">The sequence shown here is derived from an EMBL/GenBank/DDBJ whole genome shotgun (WGS) entry which is preliminary data.</text>
</comment>
<accession>A0A4R5ES26</accession>
<name>A0A4R5ES26_9RHOB</name>
<dbReference type="EMBL" id="SMFP01000007">
    <property type="protein sequence ID" value="TDE37554.1"/>
    <property type="molecule type" value="Genomic_DNA"/>
</dbReference>
<evidence type="ECO:0000313" key="4">
    <source>
        <dbReference type="Proteomes" id="UP000294662"/>
    </source>
</evidence>
<evidence type="ECO:0000313" key="3">
    <source>
        <dbReference type="EMBL" id="TDE37554.1"/>
    </source>
</evidence>
<dbReference type="SUPFAM" id="SSF53254">
    <property type="entry name" value="Phosphoglycerate mutase-like"/>
    <property type="match status" value="1"/>
</dbReference>
<reference evidence="3 4" key="1">
    <citation type="submission" date="2019-03" db="EMBL/GenBank/DDBJ databases">
        <authorList>
            <person name="Zhang S."/>
        </authorList>
    </citation>
    <scope>NUCLEOTIDE SEQUENCE [LARGE SCALE GENOMIC DNA]</scope>
    <source>
        <strain evidence="3 4">S4J41</strain>
    </source>
</reference>
<dbReference type="InterPro" id="IPR013078">
    <property type="entry name" value="His_Pase_superF_clade-1"/>
</dbReference>
<dbReference type="InterPro" id="IPR029033">
    <property type="entry name" value="His_PPase_superfam"/>
</dbReference>
<dbReference type="PANTHER" id="PTHR48100:SF1">
    <property type="entry name" value="HISTIDINE PHOSPHATASE FAMILY PROTEIN-RELATED"/>
    <property type="match status" value="1"/>
</dbReference>
<evidence type="ECO:0000256" key="1">
    <source>
        <dbReference type="ARBA" id="ARBA00023152"/>
    </source>
</evidence>
<dbReference type="InterPro" id="IPR050275">
    <property type="entry name" value="PGM_Phosphatase"/>
</dbReference>
<dbReference type="GO" id="GO:0016791">
    <property type="term" value="F:phosphatase activity"/>
    <property type="evidence" value="ECO:0007669"/>
    <property type="project" value="TreeGrafter"/>
</dbReference>
<dbReference type="SMART" id="SM00855">
    <property type="entry name" value="PGAM"/>
    <property type="match status" value="1"/>
</dbReference>
<dbReference type="CDD" id="cd07067">
    <property type="entry name" value="HP_PGM_like"/>
    <property type="match status" value="1"/>
</dbReference>
<protein>
    <submittedName>
        <fullName evidence="3">Histidine phosphatase family protein</fullName>
    </submittedName>
</protein>
<proteinExistence type="predicted"/>
<dbReference type="Gene3D" id="3.40.50.1240">
    <property type="entry name" value="Phosphoglycerate mutase-like"/>
    <property type="match status" value="1"/>
</dbReference>
<keyword evidence="1" id="KW-0324">Glycolysis</keyword>
<dbReference type="AlphaFoldDB" id="A0A4R5ES26"/>
<dbReference type="OrthoDB" id="9781415at2"/>
<dbReference type="GO" id="GO:0005737">
    <property type="term" value="C:cytoplasm"/>
    <property type="evidence" value="ECO:0007669"/>
    <property type="project" value="TreeGrafter"/>
</dbReference>